<evidence type="ECO:0000259" key="2">
    <source>
        <dbReference type="Pfam" id="PF01425"/>
    </source>
</evidence>
<feature type="domain" description="Amidase" evidence="2">
    <location>
        <begin position="131"/>
        <end position="601"/>
    </location>
</feature>
<dbReference type="PIRSF" id="PIRSF001221">
    <property type="entry name" value="Amidase_fungi"/>
    <property type="match status" value="1"/>
</dbReference>
<dbReference type="InterPro" id="IPR052096">
    <property type="entry name" value="Endocannabinoid_amidase"/>
</dbReference>
<dbReference type="Proteomes" id="UP000278807">
    <property type="component" value="Unassembled WGS sequence"/>
</dbReference>
<evidence type="ECO:0000313" key="4">
    <source>
        <dbReference type="Proteomes" id="UP000278807"/>
    </source>
</evidence>
<dbReference type="GO" id="GO:0017064">
    <property type="term" value="F:fatty acid amide hydrolase activity"/>
    <property type="evidence" value="ECO:0007669"/>
    <property type="project" value="TreeGrafter"/>
</dbReference>
<dbReference type="GO" id="GO:0004040">
    <property type="term" value="F:amidase activity"/>
    <property type="evidence" value="ECO:0007669"/>
    <property type="project" value="TreeGrafter"/>
</dbReference>
<gene>
    <name evidence="3" type="ORF">HNAJ_LOCUS548</name>
</gene>
<dbReference type="Gene3D" id="3.90.1300.10">
    <property type="entry name" value="Amidase signature (AS) domain"/>
    <property type="match status" value="1"/>
</dbReference>
<dbReference type="WBParaSite" id="HNAJ_0000054701-mRNA-1">
    <property type="protein sequence ID" value="HNAJ_0000054701-mRNA-1"/>
    <property type="gene ID" value="HNAJ_0000054701"/>
</dbReference>
<evidence type="ECO:0000256" key="1">
    <source>
        <dbReference type="SAM" id="SignalP"/>
    </source>
</evidence>
<protein>
    <submittedName>
        <fullName evidence="5">Amidase domain-containing protein</fullName>
    </submittedName>
</protein>
<feature type="signal peptide" evidence="1">
    <location>
        <begin position="1"/>
        <end position="17"/>
    </location>
</feature>
<dbReference type="PANTHER" id="PTHR45847:SF6">
    <property type="entry name" value="FATTY ACID AMIDE HYDROLASE"/>
    <property type="match status" value="1"/>
</dbReference>
<dbReference type="STRING" id="102285.A0A0R3T119"/>
<dbReference type="PANTHER" id="PTHR45847">
    <property type="entry name" value="FATTY ACID AMIDE HYDROLASE"/>
    <property type="match status" value="1"/>
</dbReference>
<organism evidence="5">
    <name type="scientific">Rodentolepis nana</name>
    <name type="common">Dwarf tapeworm</name>
    <name type="synonym">Hymenolepis nana</name>
    <dbReference type="NCBI Taxonomy" id="102285"/>
    <lineage>
        <taxon>Eukaryota</taxon>
        <taxon>Metazoa</taxon>
        <taxon>Spiralia</taxon>
        <taxon>Lophotrochozoa</taxon>
        <taxon>Platyhelminthes</taxon>
        <taxon>Cestoda</taxon>
        <taxon>Eucestoda</taxon>
        <taxon>Cyclophyllidea</taxon>
        <taxon>Hymenolepididae</taxon>
        <taxon>Rodentolepis</taxon>
    </lineage>
</organism>
<reference evidence="3 4" key="2">
    <citation type="submission" date="2018-11" db="EMBL/GenBank/DDBJ databases">
        <authorList>
            <consortium name="Pathogen Informatics"/>
        </authorList>
    </citation>
    <scope>NUCLEOTIDE SEQUENCE [LARGE SCALE GENOMIC DNA]</scope>
</reference>
<reference evidence="5" key="1">
    <citation type="submission" date="2017-02" db="UniProtKB">
        <authorList>
            <consortium name="WormBaseParasite"/>
        </authorList>
    </citation>
    <scope>IDENTIFICATION</scope>
</reference>
<name>A0A0R3T119_RODNA</name>
<sequence length="616" mass="66874">MSLCLTALCIVLDTVSCAYIAVSFNLPAAASSFISPTLQYVQNFFHRNLTANIIFPLWICGRLGFKLFKLRKDRKHLKKKIKQRQGVISSFSAKLCGLKTPLDNVEKVQALSLSELQHEILDSKKLTALDALEALQVHILRLMQAKNSSVAEIVFDADVTAIVIDQALKRDGKPISPLHGIPVCLSNHFRVKGEDCNASAVFKACGTAGSDCTLVRNLREVGAIPVAFAKTALLPGEPDAASRLYGPVTHPFYPDRVVGASSVAMLIKQKGAHLGFSLDILGEVRLEAMNLGIVGFKPTAQRLSTEGIVKAVNLPEFLPPTVGILGLHVAVISDAMKALTSVQLDSTLPFMQFEPSTSKGPLNIGVYSNLPQVIPSTPAIHRVMLEVTQALKSLGHNVVDVELPDPETALDLVCQILLTSESFWDVLVFKHNGNSLTWNEVFKCALPKIPGFLRGPLSLMVQSQQKAKCSPMKRLLKAWKKPLSPEEISDALETYRRNFNEIWTDEEIDVLVGPVAPSSALKKNSQASLAFVQTGYTSLFNLVNCPVGVVPFGKVSKSDTEAAATLKAPLNTLYGQLLQQQLSAQGADVGIQVVAKPWCDSIALRVMQELEGCSHA</sequence>
<dbReference type="SUPFAM" id="SSF75304">
    <property type="entry name" value="Amidase signature (AS) enzymes"/>
    <property type="match status" value="1"/>
</dbReference>
<proteinExistence type="predicted"/>
<dbReference type="OrthoDB" id="6428749at2759"/>
<keyword evidence="1" id="KW-0732">Signal</keyword>
<feature type="chain" id="PRO_5043131576" evidence="1">
    <location>
        <begin position="18"/>
        <end position="616"/>
    </location>
</feature>
<dbReference type="EMBL" id="UZAE01000158">
    <property type="protein sequence ID" value="VDN96407.1"/>
    <property type="molecule type" value="Genomic_DNA"/>
</dbReference>
<dbReference type="GO" id="GO:0009062">
    <property type="term" value="P:fatty acid catabolic process"/>
    <property type="evidence" value="ECO:0007669"/>
    <property type="project" value="TreeGrafter"/>
</dbReference>
<dbReference type="InterPro" id="IPR036928">
    <property type="entry name" value="AS_sf"/>
</dbReference>
<keyword evidence="4" id="KW-1185">Reference proteome</keyword>
<evidence type="ECO:0000313" key="5">
    <source>
        <dbReference type="WBParaSite" id="HNAJ_0000054701-mRNA-1"/>
    </source>
</evidence>
<dbReference type="InterPro" id="IPR023631">
    <property type="entry name" value="Amidase_dom"/>
</dbReference>
<dbReference type="Pfam" id="PF01425">
    <property type="entry name" value="Amidase"/>
    <property type="match status" value="1"/>
</dbReference>
<dbReference type="AlphaFoldDB" id="A0A0R3T119"/>
<evidence type="ECO:0000313" key="3">
    <source>
        <dbReference type="EMBL" id="VDN96407.1"/>
    </source>
</evidence>
<accession>A0A0R3T119</accession>